<comment type="subcellular location">
    <subcellularLocation>
        <location evidence="1">Endoplasmic reticulum membrane</location>
    </subcellularLocation>
</comment>
<evidence type="ECO:0000256" key="8">
    <source>
        <dbReference type="RuleBase" id="RU368083"/>
    </source>
</evidence>
<dbReference type="EC" id="5.-.-.-" evidence="8"/>
<dbReference type="AlphaFoldDB" id="A0A9P5KSU8"/>
<name>A0A9P5KSU8_GEOCN</name>
<accession>A0A9P5KSU8</accession>
<evidence type="ECO:0000256" key="6">
    <source>
        <dbReference type="ARBA" id="ARBA00023136"/>
    </source>
</evidence>
<sequence length="220" mass="24582">MRLSFLALIPFLFYTFRLLAFVKDTYLPSFFVFDHEILQKLSQEAIAETEGASSPNAIFESLHSKLKATYGNYISEYNYNDWMFNNAGGAMGQMIILHASFTEYLIIFGSAVGTEGHTGHHLADDYFVILSGVQTASYSNQTVASQYKPGDKHHLPYGYAKQYSLTSGGFALELAQGYIPTMLIFGFADSIFSTTDPFNLGRQIYFTAKSMLKNTLIGKI</sequence>
<dbReference type="InterPro" id="IPR006716">
    <property type="entry name" value="ERG2_sigma1_rcpt-like"/>
</dbReference>
<comment type="pathway">
    <text evidence="7 8">Steroid metabolism; ergosterol biosynthesis.</text>
</comment>
<dbReference type="EMBL" id="QQZK01000092">
    <property type="protein sequence ID" value="KAF5097426.1"/>
    <property type="molecule type" value="Genomic_DNA"/>
</dbReference>
<keyword evidence="6" id="KW-0472">Membrane</keyword>
<dbReference type="Proteomes" id="UP000750522">
    <property type="component" value="Unassembled WGS sequence"/>
</dbReference>
<proteinExistence type="inferred from homology"/>
<evidence type="ECO:0000256" key="3">
    <source>
        <dbReference type="ARBA" id="ARBA00022692"/>
    </source>
</evidence>
<comment type="caution">
    <text evidence="9">The sequence shown here is derived from an EMBL/GenBank/DDBJ whole genome shotgun (WGS) entry which is preliminary data.</text>
</comment>
<dbReference type="Pfam" id="PF04622">
    <property type="entry name" value="ERG2_Sigma1R"/>
    <property type="match status" value="1"/>
</dbReference>
<reference evidence="9" key="1">
    <citation type="journal article" date="2020" name="Front. Microbiol.">
        <title>Phenotypic and Genetic Characterization of the Cheese Ripening Yeast Geotrichum candidum.</title>
        <authorList>
            <person name="Perkins V."/>
            <person name="Vignola S."/>
            <person name="Lessard M.H."/>
            <person name="Plante P.L."/>
            <person name="Corbeil J."/>
            <person name="Dugat-Bony E."/>
            <person name="Frenette M."/>
            <person name="Labrie S."/>
        </authorList>
    </citation>
    <scope>NUCLEOTIDE SEQUENCE</scope>
    <source>
        <strain evidence="9">LMA-70</strain>
    </source>
</reference>
<evidence type="ECO:0000256" key="5">
    <source>
        <dbReference type="ARBA" id="ARBA00022989"/>
    </source>
</evidence>
<comment type="similarity">
    <text evidence="2 8">Belongs to the ERG2 family.</text>
</comment>
<evidence type="ECO:0000313" key="10">
    <source>
        <dbReference type="Proteomes" id="UP000750522"/>
    </source>
</evidence>
<reference evidence="9" key="2">
    <citation type="submission" date="2020-01" db="EMBL/GenBank/DDBJ databases">
        <authorList>
            <person name="Perkins V."/>
            <person name="Lessard M.-H."/>
            <person name="Dugat-Bony E."/>
            <person name="Frenette M."/>
            <person name="Labrie S."/>
        </authorList>
    </citation>
    <scope>NUCLEOTIDE SEQUENCE</scope>
    <source>
        <strain evidence="9">LMA-70</strain>
    </source>
</reference>
<dbReference type="PANTHER" id="PTHR10868:SF1">
    <property type="entry name" value="SIGMA NON-OPIOID INTRACELLULAR RECEPTOR 1"/>
    <property type="match status" value="1"/>
</dbReference>
<evidence type="ECO:0000256" key="7">
    <source>
        <dbReference type="ARBA" id="ARBA00029435"/>
    </source>
</evidence>
<gene>
    <name evidence="9" type="ORF">DV451_003833</name>
</gene>
<keyword evidence="3" id="KW-0812">Transmembrane</keyword>
<dbReference type="PANTHER" id="PTHR10868">
    <property type="entry name" value="SIGMA 1-TYPE OPIOID RECEPTOR-RELATED"/>
    <property type="match status" value="1"/>
</dbReference>
<keyword evidence="4" id="KW-0256">Endoplasmic reticulum</keyword>
<evidence type="ECO:0000313" key="9">
    <source>
        <dbReference type="EMBL" id="KAF5097426.1"/>
    </source>
</evidence>
<evidence type="ECO:0000256" key="1">
    <source>
        <dbReference type="ARBA" id="ARBA00004586"/>
    </source>
</evidence>
<evidence type="ECO:0000256" key="2">
    <source>
        <dbReference type="ARBA" id="ARBA00007141"/>
    </source>
</evidence>
<protein>
    <recommendedName>
        <fullName evidence="8">C-8 sterol isomerase</fullName>
        <ecNumber evidence="8">5.-.-.-</ecNumber>
    </recommendedName>
    <alternativeName>
        <fullName evidence="8">Delta-8--delta-7 sterol isomerase</fullName>
    </alternativeName>
</protein>
<dbReference type="GO" id="GO:0005789">
    <property type="term" value="C:endoplasmic reticulum membrane"/>
    <property type="evidence" value="ECO:0007669"/>
    <property type="project" value="UniProtKB-SubCell"/>
</dbReference>
<keyword evidence="5" id="KW-1133">Transmembrane helix</keyword>
<comment type="function">
    <text evidence="8">Catalyzes the reaction which results in unsaturation at C-7 in the B ring of sterols.</text>
</comment>
<evidence type="ECO:0000256" key="4">
    <source>
        <dbReference type="ARBA" id="ARBA00022824"/>
    </source>
</evidence>
<dbReference type="GO" id="GO:0006696">
    <property type="term" value="P:ergosterol biosynthetic process"/>
    <property type="evidence" value="ECO:0007669"/>
    <property type="project" value="TreeGrafter"/>
</dbReference>
<organism evidence="9 10">
    <name type="scientific">Geotrichum candidum</name>
    <name type="common">Oospora lactis</name>
    <name type="synonym">Dipodascus geotrichum</name>
    <dbReference type="NCBI Taxonomy" id="1173061"/>
    <lineage>
        <taxon>Eukaryota</taxon>
        <taxon>Fungi</taxon>
        <taxon>Dikarya</taxon>
        <taxon>Ascomycota</taxon>
        <taxon>Saccharomycotina</taxon>
        <taxon>Dipodascomycetes</taxon>
        <taxon>Dipodascales</taxon>
        <taxon>Dipodascaceae</taxon>
        <taxon>Geotrichum</taxon>
    </lineage>
</organism>